<evidence type="ECO:0000259" key="2">
    <source>
        <dbReference type="Pfam" id="PF13524"/>
    </source>
</evidence>
<dbReference type="Gene3D" id="3.40.50.2000">
    <property type="entry name" value="Glycogen Phosphorylase B"/>
    <property type="match status" value="3"/>
</dbReference>
<accession>A0ABT2LX88</accession>
<evidence type="ECO:0000313" key="3">
    <source>
        <dbReference type="EMBL" id="MCT7378208.1"/>
    </source>
</evidence>
<protein>
    <recommendedName>
        <fullName evidence="2">Spore protein YkvP/CgeB glycosyl transferase-like domain-containing protein</fullName>
    </recommendedName>
</protein>
<name>A0ABT2LX88_9HYPH</name>
<keyword evidence="1" id="KW-0808">Transferase</keyword>
<dbReference type="Pfam" id="PF13524">
    <property type="entry name" value="Glyco_trans_1_2"/>
    <property type="match status" value="1"/>
</dbReference>
<dbReference type="PANTHER" id="PTHR46401">
    <property type="entry name" value="GLYCOSYLTRANSFERASE WBBK-RELATED"/>
    <property type="match status" value="1"/>
</dbReference>
<sequence>MSNQKRVLICANPDLNFIDGSSIWAQTIALVIAETGLATVDFLAKSTLQRYELFGPLCNHPRIEIINGARKKDIGNLPFGRLSAQSMAELSVELDRLQDYDLILVRGYEIAQALLETPDALSKSWIYLTNIPQKAEAYSEAEREEISRIAFGCAHLLCQTSGFRKLWKTLVPDLPDGKCTLYPPVIPDIQGEQIPIASREKLAVYAGKFTPQWMTLEMAENWPELQHLDATLRMIGDKIHVDARGFERRMRTALEKTPRLEWLGAMSREEVQAQLRQARVGLSWRAESMNDTLEFSTKILEYGGAGCAAILNRNPLHEELLGEDYPLFANTREQYLHSLETALVDDELSQTAADQLMEVSKAHTFSARVQEVSQWLNALPSRKSNAGPASQRKLQVLIAGHDLKFFKPLQKKLEETGKFAFLIDKWSGHNEHDEKQSRELLPKADVIFCEWCLGNLKWYSKNRLPHQRLIARFHAQERKLPFLKQLDQDHIDHISFVSEPIRREGQKVFHFPEEKTSVIANYLDPGKFFPKKKIGDARYTLGMIGSAPASKRLDRAIDLLERLLEQDSRYCLRVKGRHPLDYEWLLKRPEECEYYCKAFERINSHKLLSTRVIFDPPGDDVNDWLSMVGFILSPSDTESFHMAIGEGLLAGCRPIIWPWEGAAETWGSKHVIDNLDGAAQAVLTPAADEAFGLPTHMEPTTVVARWERLLTVPTAETSHAEGELQQAALSYTT</sequence>
<proteinExistence type="predicted"/>
<dbReference type="Proteomes" id="UP001320831">
    <property type="component" value="Unassembled WGS sequence"/>
</dbReference>
<dbReference type="PANTHER" id="PTHR46401:SF2">
    <property type="entry name" value="GLYCOSYLTRANSFERASE WBBK-RELATED"/>
    <property type="match status" value="1"/>
</dbReference>
<dbReference type="InterPro" id="IPR055259">
    <property type="entry name" value="YkvP/CgeB_Glyco_trans-like"/>
</dbReference>
<reference evidence="3 4" key="1">
    <citation type="submission" date="2022-09" db="EMBL/GenBank/DDBJ databases">
        <title>Chelativorans salina sp. nov., a novel slightly halophilic bacterium isolated from a saline lake sediment enrichment.</title>
        <authorList>
            <person name="Gao L."/>
            <person name="Fang B.-Z."/>
            <person name="Li W.-J."/>
        </authorList>
    </citation>
    <scope>NUCLEOTIDE SEQUENCE [LARGE SCALE GENOMIC DNA]</scope>
    <source>
        <strain evidence="3 4">EGI FJ00035</strain>
    </source>
</reference>
<evidence type="ECO:0000256" key="1">
    <source>
        <dbReference type="ARBA" id="ARBA00022679"/>
    </source>
</evidence>
<dbReference type="RefSeq" id="WP_260907064.1">
    <property type="nucleotide sequence ID" value="NZ_JAOCZP010000012.1"/>
</dbReference>
<comment type="caution">
    <text evidence="3">The sequence shown here is derived from an EMBL/GenBank/DDBJ whole genome shotgun (WGS) entry which is preliminary data.</text>
</comment>
<keyword evidence="4" id="KW-1185">Reference proteome</keyword>
<feature type="domain" description="Spore protein YkvP/CgeB glycosyl transferase-like" evidence="2">
    <location>
        <begin position="249"/>
        <end position="372"/>
    </location>
</feature>
<evidence type="ECO:0000313" key="4">
    <source>
        <dbReference type="Proteomes" id="UP001320831"/>
    </source>
</evidence>
<dbReference type="EMBL" id="JAOCZP010000012">
    <property type="protein sequence ID" value="MCT7378208.1"/>
    <property type="molecule type" value="Genomic_DNA"/>
</dbReference>
<organism evidence="3 4">
    <name type="scientific">Chelativorans salis</name>
    <dbReference type="NCBI Taxonomy" id="2978478"/>
    <lineage>
        <taxon>Bacteria</taxon>
        <taxon>Pseudomonadati</taxon>
        <taxon>Pseudomonadota</taxon>
        <taxon>Alphaproteobacteria</taxon>
        <taxon>Hyphomicrobiales</taxon>
        <taxon>Phyllobacteriaceae</taxon>
        <taxon>Chelativorans</taxon>
    </lineage>
</organism>
<dbReference type="SUPFAM" id="SSF53756">
    <property type="entry name" value="UDP-Glycosyltransferase/glycogen phosphorylase"/>
    <property type="match status" value="2"/>
</dbReference>
<gene>
    <name evidence="3" type="ORF">N5A92_24650</name>
</gene>